<dbReference type="InterPro" id="IPR000515">
    <property type="entry name" value="MetI-like"/>
</dbReference>
<evidence type="ECO:0000256" key="2">
    <source>
        <dbReference type="ARBA" id="ARBA00022448"/>
    </source>
</evidence>
<evidence type="ECO:0000256" key="6">
    <source>
        <dbReference type="ARBA" id="ARBA00023136"/>
    </source>
</evidence>
<evidence type="ECO:0000256" key="5">
    <source>
        <dbReference type="ARBA" id="ARBA00022989"/>
    </source>
</evidence>
<accession>A0A3E0VP28</accession>
<evidence type="ECO:0000256" key="3">
    <source>
        <dbReference type="ARBA" id="ARBA00022475"/>
    </source>
</evidence>
<name>A0A3E0VP28_9MICO</name>
<dbReference type="OrthoDB" id="9778910at2"/>
<feature type="compositionally biased region" description="Basic and acidic residues" evidence="7">
    <location>
        <begin position="82"/>
        <end position="110"/>
    </location>
</feature>
<comment type="subcellular location">
    <subcellularLocation>
        <location evidence="1">Cell membrane</location>
        <topology evidence="1">Multi-pass membrane protein</topology>
    </subcellularLocation>
</comment>
<evidence type="ECO:0000259" key="9">
    <source>
        <dbReference type="Pfam" id="PF00528"/>
    </source>
</evidence>
<reference evidence="10 11" key="1">
    <citation type="submission" date="2017-04" db="EMBL/GenBank/DDBJ databases">
        <title>Comparative genome analysis of Subtercola boreus.</title>
        <authorList>
            <person name="Cho Y.-J."/>
            <person name="Cho A."/>
            <person name="Kim O.-S."/>
            <person name="Lee J.-I."/>
        </authorList>
    </citation>
    <scope>NUCLEOTIDE SEQUENCE [LARGE SCALE GENOMIC DNA]</scope>
    <source>
        <strain evidence="10 11">K300</strain>
    </source>
</reference>
<dbReference type="Proteomes" id="UP000256486">
    <property type="component" value="Unassembled WGS sequence"/>
</dbReference>
<dbReference type="GO" id="GO:0055085">
    <property type="term" value="P:transmembrane transport"/>
    <property type="evidence" value="ECO:0007669"/>
    <property type="project" value="InterPro"/>
</dbReference>
<keyword evidence="11" id="KW-1185">Reference proteome</keyword>
<dbReference type="Pfam" id="PF00528">
    <property type="entry name" value="BPD_transp_1"/>
    <property type="match status" value="1"/>
</dbReference>
<evidence type="ECO:0000256" key="1">
    <source>
        <dbReference type="ARBA" id="ARBA00004651"/>
    </source>
</evidence>
<keyword evidence="3" id="KW-1003">Cell membrane</keyword>
<feature type="region of interest" description="Disordered" evidence="7">
    <location>
        <begin position="1"/>
        <end position="116"/>
    </location>
</feature>
<dbReference type="GO" id="GO:0005886">
    <property type="term" value="C:plasma membrane"/>
    <property type="evidence" value="ECO:0007669"/>
    <property type="project" value="UniProtKB-SubCell"/>
</dbReference>
<protein>
    <recommendedName>
        <fullName evidence="9">ABC transmembrane type-1 domain-containing protein</fullName>
    </recommendedName>
</protein>
<feature type="transmembrane region" description="Helical" evidence="8">
    <location>
        <begin position="151"/>
        <end position="174"/>
    </location>
</feature>
<keyword evidence="5 8" id="KW-1133">Transmembrane helix</keyword>
<evidence type="ECO:0000256" key="7">
    <source>
        <dbReference type="SAM" id="MobiDB-lite"/>
    </source>
</evidence>
<dbReference type="PANTHER" id="PTHR43163:SF5">
    <property type="entry name" value="GLUTATHIONE TRANSPORT SYSTEM PERMEASE PROTEIN GSIC"/>
    <property type="match status" value="1"/>
</dbReference>
<keyword evidence="4 8" id="KW-0812">Transmembrane</keyword>
<evidence type="ECO:0000256" key="8">
    <source>
        <dbReference type="SAM" id="Phobius"/>
    </source>
</evidence>
<evidence type="ECO:0000313" key="11">
    <source>
        <dbReference type="Proteomes" id="UP000256486"/>
    </source>
</evidence>
<proteinExistence type="predicted"/>
<dbReference type="PANTHER" id="PTHR43163">
    <property type="entry name" value="DIPEPTIDE TRANSPORT SYSTEM PERMEASE PROTEIN DPPB-RELATED"/>
    <property type="match status" value="1"/>
</dbReference>
<keyword evidence="2" id="KW-0813">Transport</keyword>
<feature type="compositionally biased region" description="Low complexity" evidence="7">
    <location>
        <begin position="36"/>
        <end position="45"/>
    </location>
</feature>
<feature type="domain" description="ABC transmembrane type-1" evidence="9">
    <location>
        <begin position="118"/>
        <end position="179"/>
    </location>
</feature>
<comment type="caution">
    <text evidence="10">The sequence shown here is derived from an EMBL/GenBank/DDBJ whole genome shotgun (WGS) entry which is preliminary data.</text>
</comment>
<dbReference type="AlphaFoldDB" id="A0A3E0VP28"/>
<evidence type="ECO:0000313" key="10">
    <source>
        <dbReference type="EMBL" id="RFA11260.1"/>
    </source>
</evidence>
<keyword evidence="6 8" id="KW-0472">Membrane</keyword>
<sequence length="181" mass="19681">MPAPERRAVARQRPSGRPLLLARDHPGDRVRRRARPAAGPRQQHAAVDHPAGDHDRDPRTGALHPAARHRVRGAAPAGLRADGLREGTAAERRHPEAHAAERTAARDHGRGAQPRRTAGGTVVVELVFNWPGIGQLLIASISQRDYAVVQAAILVIALFFVVVNFGVDLLYGVLDPRVRLR</sequence>
<organism evidence="10 11">
    <name type="scientific">Subtercola boreus</name>
    <dbReference type="NCBI Taxonomy" id="120213"/>
    <lineage>
        <taxon>Bacteria</taxon>
        <taxon>Bacillati</taxon>
        <taxon>Actinomycetota</taxon>
        <taxon>Actinomycetes</taxon>
        <taxon>Micrococcales</taxon>
        <taxon>Microbacteriaceae</taxon>
        <taxon>Subtercola</taxon>
    </lineage>
</organism>
<feature type="compositionally biased region" description="Basic and acidic residues" evidence="7">
    <location>
        <begin position="46"/>
        <end position="59"/>
    </location>
</feature>
<dbReference type="EMBL" id="NBWZ01000001">
    <property type="protein sequence ID" value="RFA11260.1"/>
    <property type="molecule type" value="Genomic_DNA"/>
</dbReference>
<gene>
    <name evidence="10" type="ORF">B7R54_12395</name>
</gene>
<evidence type="ECO:0000256" key="4">
    <source>
        <dbReference type="ARBA" id="ARBA00022692"/>
    </source>
</evidence>